<dbReference type="EMBL" id="BGZK01000613">
    <property type="protein sequence ID" value="GBP52987.1"/>
    <property type="molecule type" value="Genomic_DNA"/>
</dbReference>
<evidence type="ECO:0000313" key="2">
    <source>
        <dbReference type="Proteomes" id="UP000299102"/>
    </source>
</evidence>
<comment type="caution">
    <text evidence="1">The sequence shown here is derived from an EMBL/GenBank/DDBJ whole genome shotgun (WGS) entry which is preliminary data.</text>
</comment>
<protein>
    <submittedName>
        <fullName evidence="1">Uncharacterized protein</fullName>
    </submittedName>
</protein>
<name>A0A4C1WS80_EUMVA</name>
<sequence length="85" mass="9285">MISGCHMPSPNSGPFLVEELHRSRKPVSLTSLLVHGHSVDDNRVPHGTSDDDLHASAVLKTKRLHIDTSTPLVHYGSGPVNDLYH</sequence>
<proteinExistence type="predicted"/>
<evidence type="ECO:0000313" key="1">
    <source>
        <dbReference type="EMBL" id="GBP52987.1"/>
    </source>
</evidence>
<keyword evidence="2" id="KW-1185">Reference proteome</keyword>
<organism evidence="1 2">
    <name type="scientific">Eumeta variegata</name>
    <name type="common">Bagworm moth</name>
    <name type="synonym">Eumeta japonica</name>
    <dbReference type="NCBI Taxonomy" id="151549"/>
    <lineage>
        <taxon>Eukaryota</taxon>
        <taxon>Metazoa</taxon>
        <taxon>Ecdysozoa</taxon>
        <taxon>Arthropoda</taxon>
        <taxon>Hexapoda</taxon>
        <taxon>Insecta</taxon>
        <taxon>Pterygota</taxon>
        <taxon>Neoptera</taxon>
        <taxon>Endopterygota</taxon>
        <taxon>Lepidoptera</taxon>
        <taxon>Glossata</taxon>
        <taxon>Ditrysia</taxon>
        <taxon>Tineoidea</taxon>
        <taxon>Psychidae</taxon>
        <taxon>Oiketicinae</taxon>
        <taxon>Eumeta</taxon>
    </lineage>
</organism>
<dbReference type="AlphaFoldDB" id="A0A4C1WS80"/>
<gene>
    <name evidence="1" type="ORF">EVAR_97582_1</name>
</gene>
<reference evidence="1 2" key="1">
    <citation type="journal article" date="2019" name="Commun. Biol.">
        <title>The bagworm genome reveals a unique fibroin gene that provides high tensile strength.</title>
        <authorList>
            <person name="Kono N."/>
            <person name="Nakamura H."/>
            <person name="Ohtoshi R."/>
            <person name="Tomita M."/>
            <person name="Numata K."/>
            <person name="Arakawa K."/>
        </authorList>
    </citation>
    <scope>NUCLEOTIDE SEQUENCE [LARGE SCALE GENOMIC DNA]</scope>
</reference>
<dbReference type="Proteomes" id="UP000299102">
    <property type="component" value="Unassembled WGS sequence"/>
</dbReference>
<accession>A0A4C1WS80</accession>